<dbReference type="PANTHER" id="PTHR36838:SF1">
    <property type="entry name" value="SLR1864 PROTEIN"/>
    <property type="match status" value="1"/>
</dbReference>
<keyword evidence="9" id="KW-1185">Reference proteome</keyword>
<dbReference type="Pfam" id="PF03547">
    <property type="entry name" value="Mem_trans"/>
    <property type="match status" value="1"/>
</dbReference>
<feature type="transmembrane region" description="Helical" evidence="7">
    <location>
        <begin position="247"/>
        <end position="268"/>
    </location>
</feature>
<feature type="transmembrane region" description="Helical" evidence="7">
    <location>
        <begin position="188"/>
        <end position="207"/>
    </location>
</feature>
<feature type="transmembrane region" description="Helical" evidence="7">
    <location>
        <begin position="219"/>
        <end position="241"/>
    </location>
</feature>
<name>A0ABV5GAE6_9FLAO</name>
<dbReference type="Proteomes" id="UP001589576">
    <property type="component" value="Unassembled WGS sequence"/>
</dbReference>
<evidence type="ECO:0000256" key="7">
    <source>
        <dbReference type="SAM" id="Phobius"/>
    </source>
</evidence>
<evidence type="ECO:0000256" key="2">
    <source>
        <dbReference type="ARBA" id="ARBA00022448"/>
    </source>
</evidence>
<reference evidence="8 9" key="1">
    <citation type="submission" date="2024-09" db="EMBL/GenBank/DDBJ databases">
        <authorList>
            <person name="Sun Q."/>
            <person name="Mori K."/>
        </authorList>
    </citation>
    <scope>NUCLEOTIDE SEQUENCE [LARGE SCALE GENOMIC DNA]</scope>
    <source>
        <strain evidence="8 9">CECT 8460</strain>
    </source>
</reference>
<feature type="transmembrane region" description="Helical" evidence="7">
    <location>
        <begin position="57"/>
        <end position="76"/>
    </location>
</feature>
<evidence type="ECO:0000256" key="1">
    <source>
        <dbReference type="ARBA" id="ARBA00004141"/>
    </source>
</evidence>
<feature type="transmembrane region" description="Helical" evidence="7">
    <location>
        <begin position="158"/>
        <end position="176"/>
    </location>
</feature>
<sequence>MDNILLIFLCLLMGLGMQRLAAFPKNGHLALNQFVIYVALPALALYYIPKVSISTDLLYPLGVAWIGFLLSFAFFYAIGKKLGWPNRLIGCLIITAGLGNTSFVGFPIIQALYGEEGLKTAIIVDQPGSFVVMATLGIITAGIFAKGSSSSGDILKKILLFPPFIAFVIAVVMNVLKFDFNEHLETVFQKLGATVTPVALVSVGLQLKIDKRSQHWKFLRLGLLFKLIITPAIFFLLYKIILKGKGIAVDVSVMESAMAPMITGVILASNYGLKPKLSSMMVGIGIPLSFATLAFWYFILNTF</sequence>
<gene>
    <name evidence="8" type="ORF">ACFFUU_00655</name>
</gene>
<keyword evidence="3" id="KW-1003">Cell membrane</keyword>
<comment type="caution">
    <text evidence="8">The sequence shown here is derived from an EMBL/GenBank/DDBJ whole genome shotgun (WGS) entry which is preliminary data.</text>
</comment>
<organism evidence="8 9">
    <name type="scientific">Flavobacterium paronense</name>
    <dbReference type="NCBI Taxonomy" id="1392775"/>
    <lineage>
        <taxon>Bacteria</taxon>
        <taxon>Pseudomonadati</taxon>
        <taxon>Bacteroidota</taxon>
        <taxon>Flavobacteriia</taxon>
        <taxon>Flavobacteriales</taxon>
        <taxon>Flavobacteriaceae</taxon>
        <taxon>Flavobacterium</taxon>
    </lineage>
</organism>
<comment type="subcellular location">
    <subcellularLocation>
        <location evidence="1">Membrane</location>
        <topology evidence="1">Multi-pass membrane protein</topology>
    </subcellularLocation>
</comment>
<keyword evidence="6 7" id="KW-0472">Membrane</keyword>
<evidence type="ECO:0000256" key="3">
    <source>
        <dbReference type="ARBA" id="ARBA00022475"/>
    </source>
</evidence>
<evidence type="ECO:0000256" key="4">
    <source>
        <dbReference type="ARBA" id="ARBA00022692"/>
    </source>
</evidence>
<evidence type="ECO:0000256" key="6">
    <source>
        <dbReference type="ARBA" id="ARBA00023136"/>
    </source>
</evidence>
<feature type="transmembrane region" description="Helical" evidence="7">
    <location>
        <begin position="129"/>
        <end position="146"/>
    </location>
</feature>
<keyword evidence="4 7" id="KW-0812">Transmembrane</keyword>
<dbReference type="InterPro" id="IPR004776">
    <property type="entry name" value="Mem_transp_PIN-like"/>
</dbReference>
<dbReference type="PANTHER" id="PTHR36838">
    <property type="entry name" value="AUXIN EFFLUX CARRIER FAMILY PROTEIN"/>
    <property type="match status" value="1"/>
</dbReference>
<feature type="transmembrane region" description="Helical" evidence="7">
    <location>
        <begin position="88"/>
        <end position="109"/>
    </location>
</feature>
<feature type="transmembrane region" description="Helical" evidence="7">
    <location>
        <begin position="280"/>
        <end position="299"/>
    </location>
</feature>
<keyword evidence="5 7" id="KW-1133">Transmembrane helix</keyword>
<keyword evidence="2" id="KW-0813">Transport</keyword>
<evidence type="ECO:0000256" key="5">
    <source>
        <dbReference type="ARBA" id="ARBA00022989"/>
    </source>
</evidence>
<dbReference type="RefSeq" id="WP_290285547.1">
    <property type="nucleotide sequence ID" value="NZ_JAUFQN010000019.1"/>
</dbReference>
<accession>A0ABV5GAE6</accession>
<evidence type="ECO:0000313" key="8">
    <source>
        <dbReference type="EMBL" id="MFB9088103.1"/>
    </source>
</evidence>
<protein>
    <submittedName>
        <fullName evidence="8">AEC family transporter</fullName>
    </submittedName>
</protein>
<proteinExistence type="predicted"/>
<dbReference type="EMBL" id="JBHMFB010000001">
    <property type="protein sequence ID" value="MFB9088103.1"/>
    <property type="molecule type" value="Genomic_DNA"/>
</dbReference>
<evidence type="ECO:0000313" key="9">
    <source>
        <dbReference type="Proteomes" id="UP001589576"/>
    </source>
</evidence>